<evidence type="ECO:0000313" key="2">
    <source>
        <dbReference type="Proteomes" id="UP001152795"/>
    </source>
</evidence>
<name>A0A6S7JB10_PARCT</name>
<accession>A0A6S7JB10</accession>
<sequence length="341" mass="37436">MRCVCLFVLFFAAQNVFAEDDEWVTMKKKDLCPALQEETFCTDNLINFDDVAESIKKLGKEDTISDDQVDTGEDASKCGDPLKKALCSKDASPLCLEDRTSGDDSAERRVCTELYETCPSISGQQSLNYTEECARYLKREFSDLTCETVKDFKEGGCPQPTKKMPEVYIQAYKIQSDTFKPLRDLLDDANTLLDVVWDSDCLKTVRELPCMPIYCSETDENIVEIKNKRKDCNRAMECVSKSTKRLDFLKGEFESWRDKLRDAIKDSCESVIEVVVVVGVGGAVGGAVIAVVVTAVAIVVAAVAAAVVTAVSVSVVVVVVVVVVVFVVVVVVVVVIVVVVS</sequence>
<dbReference type="AlphaFoldDB" id="A0A6S7JB10"/>
<organism evidence="1 2">
    <name type="scientific">Paramuricea clavata</name>
    <name type="common">Red gorgonian</name>
    <name type="synonym">Violescent sea-whip</name>
    <dbReference type="NCBI Taxonomy" id="317549"/>
    <lineage>
        <taxon>Eukaryota</taxon>
        <taxon>Metazoa</taxon>
        <taxon>Cnidaria</taxon>
        <taxon>Anthozoa</taxon>
        <taxon>Octocorallia</taxon>
        <taxon>Malacalcyonacea</taxon>
        <taxon>Plexauridae</taxon>
        <taxon>Paramuricea</taxon>
    </lineage>
</organism>
<reference evidence="1" key="1">
    <citation type="submission" date="2020-04" db="EMBL/GenBank/DDBJ databases">
        <authorList>
            <person name="Alioto T."/>
            <person name="Alioto T."/>
            <person name="Gomez Garrido J."/>
        </authorList>
    </citation>
    <scope>NUCLEOTIDE SEQUENCE</scope>
    <source>
        <strain evidence="1">A484AB</strain>
    </source>
</reference>
<dbReference type="OrthoDB" id="10535184at2759"/>
<protein>
    <submittedName>
        <fullName evidence="1">Uncharacterized protein</fullName>
    </submittedName>
</protein>
<gene>
    <name evidence="1" type="ORF">PACLA_8A024940</name>
</gene>
<comment type="caution">
    <text evidence="1">The sequence shown here is derived from an EMBL/GenBank/DDBJ whole genome shotgun (WGS) entry which is preliminary data.</text>
</comment>
<dbReference type="Proteomes" id="UP001152795">
    <property type="component" value="Unassembled WGS sequence"/>
</dbReference>
<evidence type="ECO:0000313" key="1">
    <source>
        <dbReference type="EMBL" id="CAB4029415.1"/>
    </source>
</evidence>
<keyword evidence="2" id="KW-1185">Reference proteome</keyword>
<dbReference type="EMBL" id="CACRXK020016160">
    <property type="protein sequence ID" value="CAB4029415.1"/>
    <property type="molecule type" value="Genomic_DNA"/>
</dbReference>
<proteinExistence type="predicted"/>